<proteinExistence type="predicted"/>
<dbReference type="PROSITE" id="PS50893">
    <property type="entry name" value="ABC_TRANSPORTER_2"/>
    <property type="match status" value="1"/>
</dbReference>
<evidence type="ECO:0000256" key="4">
    <source>
        <dbReference type="ARBA" id="ARBA00022741"/>
    </source>
</evidence>
<dbReference type="SMART" id="SM00382">
    <property type="entry name" value="AAA"/>
    <property type="match status" value="1"/>
</dbReference>
<name>A0ABU1JAR5_9MICC</name>
<evidence type="ECO:0000256" key="1">
    <source>
        <dbReference type="ARBA" id="ARBA00022448"/>
    </source>
</evidence>
<sequence length="373" mass="39146">MIRPPVGPGPIALAVRGLVVGHPGAAPVLDGIDLAVDQGELLAVLGPSGCGKTTFLRTLAGLLAARAGQVEIDGRLVVDGPRAVAPEHRRIGLVPQDAALFPHRTVAANVGFGLRRRDQPDRSRQARHGRIAEMLDLVGLADFAVRYPHELSGGQRQRVALARALAPEPSLVLLDEPFGALDAALRVGLKAEVGQILRASGATAVLVTHDQDEALSMAQRLALMRDGGIVQVGAPQEMYSRPRDEWVAGFLGECTVLDGDSDGKRVSSVLGVFPFAAAPGPVRIVVRPEQIRILDPENPGAAGIVQDVEYRGHSTLYRVVVAPTGSTVLARVPGLPGHRIGDRVSLGGAAGFHVLPKAESQGRAGEPVKPQTD</sequence>
<dbReference type="SUPFAM" id="SSF50331">
    <property type="entry name" value="MOP-like"/>
    <property type="match status" value="1"/>
</dbReference>
<dbReference type="InterPro" id="IPR003439">
    <property type="entry name" value="ABC_transporter-like_ATP-bd"/>
</dbReference>
<reference evidence="10 11" key="1">
    <citation type="submission" date="2023-07" db="EMBL/GenBank/DDBJ databases">
        <title>Sequencing the genomes of 1000 actinobacteria strains.</title>
        <authorList>
            <person name="Klenk H.-P."/>
        </authorList>
    </citation>
    <scope>NUCLEOTIDE SEQUENCE [LARGE SCALE GENOMIC DNA]</scope>
    <source>
        <strain evidence="10 11">DSM 14555</strain>
    </source>
</reference>
<dbReference type="RefSeq" id="WP_309797871.1">
    <property type="nucleotide sequence ID" value="NZ_BAAAHY010000005.1"/>
</dbReference>
<gene>
    <name evidence="10" type="ORF">JOE69_001743</name>
</gene>
<dbReference type="CDD" id="cd03259">
    <property type="entry name" value="ABC_Carb_Solutes_like"/>
    <property type="match status" value="1"/>
</dbReference>
<dbReference type="InterPro" id="IPR050093">
    <property type="entry name" value="ABC_SmlMolc_Importer"/>
</dbReference>
<evidence type="ECO:0000256" key="7">
    <source>
        <dbReference type="ARBA" id="ARBA00023065"/>
    </source>
</evidence>
<evidence type="ECO:0000313" key="10">
    <source>
        <dbReference type="EMBL" id="MDR6269505.1"/>
    </source>
</evidence>
<dbReference type="SUPFAM" id="SSF52540">
    <property type="entry name" value="P-loop containing nucleoside triphosphate hydrolases"/>
    <property type="match status" value="1"/>
</dbReference>
<accession>A0ABU1JAR5</accession>
<keyword evidence="5 10" id="KW-0067">ATP-binding</keyword>
<evidence type="ECO:0000256" key="5">
    <source>
        <dbReference type="ARBA" id="ARBA00022840"/>
    </source>
</evidence>
<evidence type="ECO:0000256" key="6">
    <source>
        <dbReference type="ARBA" id="ARBA00023004"/>
    </source>
</evidence>
<dbReference type="InterPro" id="IPR015853">
    <property type="entry name" value="ABC_transpr_FbpC"/>
</dbReference>
<organism evidence="10 11">
    <name type="scientific">Arthrobacter russicus</name>
    <dbReference type="NCBI Taxonomy" id="172040"/>
    <lineage>
        <taxon>Bacteria</taxon>
        <taxon>Bacillati</taxon>
        <taxon>Actinomycetota</taxon>
        <taxon>Actinomycetes</taxon>
        <taxon>Micrococcales</taxon>
        <taxon>Micrococcaceae</taxon>
        <taxon>Arthrobacter</taxon>
    </lineage>
</organism>
<dbReference type="Proteomes" id="UP001185069">
    <property type="component" value="Unassembled WGS sequence"/>
</dbReference>
<evidence type="ECO:0000256" key="3">
    <source>
        <dbReference type="ARBA" id="ARBA00022496"/>
    </source>
</evidence>
<dbReference type="PROSITE" id="PS00211">
    <property type="entry name" value="ABC_TRANSPORTER_1"/>
    <property type="match status" value="1"/>
</dbReference>
<keyword evidence="6" id="KW-0408">Iron</keyword>
<keyword evidence="1" id="KW-0813">Transport</keyword>
<dbReference type="Pfam" id="PF00005">
    <property type="entry name" value="ABC_tran"/>
    <property type="match status" value="1"/>
</dbReference>
<comment type="caution">
    <text evidence="10">The sequence shown here is derived from an EMBL/GenBank/DDBJ whole genome shotgun (WGS) entry which is preliminary data.</text>
</comment>
<dbReference type="Gene3D" id="3.40.50.300">
    <property type="entry name" value="P-loop containing nucleotide triphosphate hydrolases"/>
    <property type="match status" value="1"/>
</dbReference>
<feature type="domain" description="ABC transporter" evidence="9">
    <location>
        <begin position="13"/>
        <end position="251"/>
    </location>
</feature>
<keyword evidence="2" id="KW-1003">Cell membrane</keyword>
<dbReference type="PANTHER" id="PTHR42781:SF4">
    <property type="entry name" value="SPERMIDINE_PUTRESCINE IMPORT ATP-BINDING PROTEIN POTA"/>
    <property type="match status" value="1"/>
</dbReference>
<evidence type="ECO:0000259" key="9">
    <source>
        <dbReference type="PROSITE" id="PS50893"/>
    </source>
</evidence>
<dbReference type="InterPro" id="IPR003593">
    <property type="entry name" value="AAA+_ATPase"/>
</dbReference>
<dbReference type="GO" id="GO:0005524">
    <property type="term" value="F:ATP binding"/>
    <property type="evidence" value="ECO:0007669"/>
    <property type="project" value="UniProtKB-KW"/>
</dbReference>
<evidence type="ECO:0000313" key="11">
    <source>
        <dbReference type="Proteomes" id="UP001185069"/>
    </source>
</evidence>
<keyword evidence="7" id="KW-0406">Ion transport</keyword>
<dbReference type="EMBL" id="JAVDQF010000001">
    <property type="protein sequence ID" value="MDR6269505.1"/>
    <property type="molecule type" value="Genomic_DNA"/>
</dbReference>
<evidence type="ECO:0000256" key="2">
    <source>
        <dbReference type="ARBA" id="ARBA00022475"/>
    </source>
</evidence>
<dbReference type="InterPro" id="IPR027417">
    <property type="entry name" value="P-loop_NTPase"/>
</dbReference>
<dbReference type="PANTHER" id="PTHR42781">
    <property type="entry name" value="SPERMIDINE/PUTRESCINE IMPORT ATP-BINDING PROTEIN POTA"/>
    <property type="match status" value="1"/>
</dbReference>
<keyword evidence="11" id="KW-1185">Reference proteome</keyword>
<dbReference type="InterPro" id="IPR008995">
    <property type="entry name" value="Mo/tungstate-bd_C_term_dom"/>
</dbReference>
<dbReference type="InterPro" id="IPR013611">
    <property type="entry name" value="Transp-assoc_OB_typ2"/>
</dbReference>
<evidence type="ECO:0000256" key="8">
    <source>
        <dbReference type="ARBA" id="ARBA00023136"/>
    </source>
</evidence>
<keyword evidence="3" id="KW-0410">Iron transport</keyword>
<dbReference type="Pfam" id="PF08402">
    <property type="entry name" value="TOBE_2"/>
    <property type="match status" value="1"/>
</dbReference>
<keyword evidence="4" id="KW-0547">Nucleotide-binding</keyword>
<keyword evidence="8" id="KW-0472">Membrane</keyword>
<dbReference type="InterPro" id="IPR017871">
    <property type="entry name" value="ABC_transporter-like_CS"/>
</dbReference>
<protein>
    <submittedName>
        <fullName evidence="10">Iron(III) transport system ATP-binding protein</fullName>
    </submittedName>
</protein>